<protein>
    <recommendedName>
        <fullName evidence="3">DJ-1/PfpI domain-containing protein</fullName>
    </recommendedName>
</protein>
<evidence type="ECO:0000313" key="2">
    <source>
        <dbReference type="Proteomes" id="UP000030673"/>
    </source>
</evidence>
<dbReference type="EMBL" id="KE123769">
    <property type="protein sequence ID" value="EWC89586.1"/>
    <property type="molecule type" value="Genomic_DNA"/>
</dbReference>
<proteinExistence type="predicted"/>
<name>W7JY65_PLAFO</name>
<accession>W7JY65</accession>
<dbReference type="AlphaFoldDB" id="W7JY65"/>
<organism evidence="1 2">
    <name type="scientific">Plasmodium falciparum (isolate NF54)</name>
    <dbReference type="NCBI Taxonomy" id="5843"/>
    <lineage>
        <taxon>Eukaryota</taxon>
        <taxon>Sar</taxon>
        <taxon>Alveolata</taxon>
        <taxon>Apicomplexa</taxon>
        <taxon>Aconoidasida</taxon>
        <taxon>Haemosporida</taxon>
        <taxon>Plasmodiidae</taxon>
        <taxon>Plasmodium</taxon>
        <taxon>Plasmodium (Laverania)</taxon>
    </lineage>
</organism>
<keyword evidence="2" id="KW-1185">Reference proteome</keyword>
<sequence>MSGKKTALVAVASGSEDVEYITVVDVLRRAERKNNHIFFFFFFFFFC</sequence>
<evidence type="ECO:0000313" key="1">
    <source>
        <dbReference type="EMBL" id="EWC89586.1"/>
    </source>
</evidence>
<reference evidence="1 2" key="1">
    <citation type="submission" date="2013-02" db="EMBL/GenBank/DDBJ databases">
        <title>The Genome Sequence of Plasmodium falciparum NF54.</title>
        <authorList>
            <consortium name="The Broad Institute Genome Sequencing Platform"/>
            <consortium name="The Broad Institute Genome Sequencing Center for Infectious Disease"/>
            <person name="Neafsey D."/>
            <person name="Cheeseman I."/>
            <person name="Volkman S."/>
            <person name="Adams J."/>
            <person name="Walker B."/>
            <person name="Young S.K."/>
            <person name="Zeng Q."/>
            <person name="Gargeya S."/>
            <person name="Fitzgerald M."/>
            <person name="Haas B."/>
            <person name="Abouelleil A."/>
            <person name="Alvarado L."/>
            <person name="Arachchi H.M."/>
            <person name="Berlin A.M."/>
            <person name="Chapman S.B."/>
            <person name="Dewar J."/>
            <person name="Goldberg J."/>
            <person name="Griggs A."/>
            <person name="Gujja S."/>
            <person name="Hansen M."/>
            <person name="Howarth C."/>
            <person name="Imamovic A."/>
            <person name="Larimer J."/>
            <person name="McCowan C."/>
            <person name="Murphy C."/>
            <person name="Neiman D."/>
            <person name="Pearson M."/>
            <person name="Priest M."/>
            <person name="Roberts A."/>
            <person name="Saif S."/>
            <person name="Shea T."/>
            <person name="Sisk P."/>
            <person name="Sykes S."/>
            <person name="Wortman J."/>
            <person name="Nusbaum C."/>
            <person name="Birren B."/>
        </authorList>
    </citation>
    <scope>NUCLEOTIDE SEQUENCE [LARGE SCALE GENOMIC DNA]</scope>
    <source>
        <strain evidence="1 2">NF54</strain>
    </source>
</reference>
<dbReference type="Proteomes" id="UP000030673">
    <property type="component" value="Unassembled WGS sequence"/>
</dbReference>
<evidence type="ECO:0008006" key="3">
    <source>
        <dbReference type="Google" id="ProtNLM"/>
    </source>
</evidence>
<gene>
    <name evidence="1" type="ORF">PFNF54_01587</name>
</gene>